<dbReference type="EMBL" id="HACA01029147">
    <property type="protein sequence ID" value="CDW46508.1"/>
    <property type="molecule type" value="Transcribed_RNA"/>
</dbReference>
<organism evidence="1">
    <name type="scientific">Lepeophtheirus salmonis</name>
    <name type="common">Salmon louse</name>
    <name type="synonym">Caligus salmonis</name>
    <dbReference type="NCBI Taxonomy" id="72036"/>
    <lineage>
        <taxon>Eukaryota</taxon>
        <taxon>Metazoa</taxon>
        <taxon>Ecdysozoa</taxon>
        <taxon>Arthropoda</taxon>
        <taxon>Crustacea</taxon>
        <taxon>Multicrustacea</taxon>
        <taxon>Hexanauplia</taxon>
        <taxon>Copepoda</taxon>
        <taxon>Siphonostomatoida</taxon>
        <taxon>Caligidae</taxon>
        <taxon>Lepeophtheirus</taxon>
    </lineage>
</organism>
<dbReference type="AlphaFoldDB" id="A0A0K2V7J0"/>
<evidence type="ECO:0000313" key="1">
    <source>
        <dbReference type="EMBL" id="CDW46508.1"/>
    </source>
</evidence>
<proteinExistence type="predicted"/>
<name>A0A0K2V7J0_LEPSM</name>
<dbReference type="SUPFAM" id="SSF63763">
    <property type="entry name" value="SAND domain-like"/>
    <property type="match status" value="1"/>
</dbReference>
<accession>A0A0K2V7J0</accession>
<sequence length="42" mass="4748">MNEIGGGGDMVVRPLVLKGFGKKCIHYKNTLFSPSQYVYVHY</sequence>
<reference evidence="1" key="1">
    <citation type="submission" date="2014-05" db="EMBL/GenBank/DDBJ databases">
        <authorList>
            <person name="Chronopoulou M."/>
        </authorList>
    </citation>
    <scope>NUCLEOTIDE SEQUENCE</scope>
    <source>
        <tissue evidence="1">Whole organism</tissue>
    </source>
</reference>
<protein>
    <submittedName>
        <fullName evidence="1">Uncharacterized protein</fullName>
    </submittedName>
</protein>
<dbReference type="InterPro" id="IPR010919">
    <property type="entry name" value="SAND-like_dom_sf"/>
</dbReference>